<dbReference type="OrthoDB" id="3855413at2"/>
<sequence length="102" mass="10576">MAQHAERTHHLTFNTDGQPHPLENTLVAVTLVLGGIAVVSSAFNSLHLLSSWTGLAGILTGGYGQFISATTAERFALVIGLGMAALGFYIGVAHGGLFGGLW</sequence>
<evidence type="ECO:0008006" key="4">
    <source>
        <dbReference type="Google" id="ProtNLM"/>
    </source>
</evidence>
<dbReference type="AlphaFoldDB" id="A0A1I1Z181"/>
<reference evidence="2 3" key="1">
    <citation type="submission" date="2016-10" db="EMBL/GenBank/DDBJ databases">
        <authorList>
            <person name="de Groot N.N."/>
        </authorList>
    </citation>
    <scope>NUCLEOTIDE SEQUENCE [LARGE SCALE GENOMIC DNA]</scope>
    <source>
        <strain evidence="2 3">CGMCC 4.3510</strain>
    </source>
</reference>
<evidence type="ECO:0000313" key="3">
    <source>
        <dbReference type="Proteomes" id="UP000199323"/>
    </source>
</evidence>
<keyword evidence="1" id="KW-0472">Membrane</keyword>
<name>A0A1I1Z181_9ACTN</name>
<dbReference type="EMBL" id="FONG01000002">
    <property type="protein sequence ID" value="SFE25604.1"/>
    <property type="molecule type" value="Genomic_DNA"/>
</dbReference>
<feature type="transmembrane region" description="Helical" evidence="1">
    <location>
        <begin position="75"/>
        <end position="97"/>
    </location>
</feature>
<evidence type="ECO:0000256" key="1">
    <source>
        <dbReference type="SAM" id="Phobius"/>
    </source>
</evidence>
<protein>
    <recommendedName>
        <fullName evidence="4">Integral membrane protein</fullName>
    </recommendedName>
</protein>
<accession>A0A1I1Z181</accession>
<keyword evidence="1" id="KW-1133">Transmembrane helix</keyword>
<keyword evidence="3" id="KW-1185">Reference proteome</keyword>
<feature type="transmembrane region" description="Helical" evidence="1">
    <location>
        <begin position="49"/>
        <end position="68"/>
    </location>
</feature>
<dbReference type="STRING" id="380248.SAMN05216251_102288"/>
<organism evidence="2 3">
    <name type="scientific">Actinacidiphila alni</name>
    <dbReference type="NCBI Taxonomy" id="380248"/>
    <lineage>
        <taxon>Bacteria</taxon>
        <taxon>Bacillati</taxon>
        <taxon>Actinomycetota</taxon>
        <taxon>Actinomycetes</taxon>
        <taxon>Kitasatosporales</taxon>
        <taxon>Streptomycetaceae</taxon>
        <taxon>Actinacidiphila</taxon>
    </lineage>
</organism>
<evidence type="ECO:0000313" key="2">
    <source>
        <dbReference type="EMBL" id="SFE25604.1"/>
    </source>
</evidence>
<keyword evidence="1" id="KW-0812">Transmembrane</keyword>
<dbReference type="Proteomes" id="UP000199323">
    <property type="component" value="Unassembled WGS sequence"/>
</dbReference>
<proteinExistence type="predicted"/>
<dbReference type="RefSeq" id="WP_093711982.1">
    <property type="nucleotide sequence ID" value="NZ_FONG01000002.1"/>
</dbReference>
<gene>
    <name evidence="2" type="ORF">SAMN05216251_102288</name>
</gene>
<feature type="transmembrane region" description="Helical" evidence="1">
    <location>
        <begin position="21"/>
        <end position="43"/>
    </location>
</feature>